<dbReference type="EMBL" id="FOXI01000012">
    <property type="protein sequence ID" value="SFP91723.1"/>
    <property type="molecule type" value="Genomic_DNA"/>
</dbReference>
<gene>
    <name evidence="1" type="ORF">SAMN05216277_11210</name>
</gene>
<organism evidence="1 2">
    <name type="scientific">Halolamina pelagica</name>
    <dbReference type="NCBI Taxonomy" id="699431"/>
    <lineage>
        <taxon>Archaea</taxon>
        <taxon>Methanobacteriati</taxon>
        <taxon>Methanobacteriota</taxon>
        <taxon>Stenosarchaea group</taxon>
        <taxon>Halobacteria</taxon>
        <taxon>Halobacteriales</taxon>
        <taxon>Haloferacaceae</taxon>
    </lineage>
</organism>
<name>A0A1I5U8W7_9EURY</name>
<evidence type="ECO:0000313" key="1">
    <source>
        <dbReference type="EMBL" id="SFP91723.1"/>
    </source>
</evidence>
<accession>A0A1I5U8W7</accession>
<reference evidence="2" key="1">
    <citation type="submission" date="2016-10" db="EMBL/GenBank/DDBJ databases">
        <authorList>
            <person name="Varghese N."/>
            <person name="Submissions S."/>
        </authorList>
    </citation>
    <scope>NUCLEOTIDE SEQUENCE [LARGE SCALE GENOMIC DNA]</scope>
    <source>
        <strain evidence="2">CGMCC 1.10329</strain>
    </source>
</reference>
<dbReference type="RefSeq" id="WP_255458117.1">
    <property type="nucleotide sequence ID" value="NZ_FOXI01000012.1"/>
</dbReference>
<keyword evidence="2" id="KW-1185">Reference proteome</keyword>
<dbReference type="Proteomes" id="UP000183769">
    <property type="component" value="Unassembled WGS sequence"/>
</dbReference>
<sequence>MAREQVLTYEQRQTNYDRVALAFDGEDHELVERVDGDYEPVDE</sequence>
<dbReference type="AlphaFoldDB" id="A0A1I5U8W7"/>
<protein>
    <submittedName>
        <fullName evidence="1">Uncharacterized protein</fullName>
    </submittedName>
</protein>
<proteinExistence type="predicted"/>
<evidence type="ECO:0000313" key="2">
    <source>
        <dbReference type="Proteomes" id="UP000183769"/>
    </source>
</evidence>